<dbReference type="NCBIfam" id="TIGR00639">
    <property type="entry name" value="PurN"/>
    <property type="match status" value="1"/>
</dbReference>
<gene>
    <name evidence="4 6" type="primary">purN</name>
    <name evidence="6" type="ORF">MOC_0647</name>
</gene>
<name>A0A089NM31_9HYPH</name>
<dbReference type="PANTHER" id="PTHR43369:SF2">
    <property type="entry name" value="PHOSPHORIBOSYLGLYCINAMIDE FORMYLTRANSFERASE"/>
    <property type="match status" value="1"/>
</dbReference>
<dbReference type="GO" id="GO:0004644">
    <property type="term" value="F:phosphoribosylglycinamide formyltransferase activity"/>
    <property type="evidence" value="ECO:0007669"/>
    <property type="project" value="UniProtKB-UniRule"/>
</dbReference>
<feature type="binding site" evidence="4">
    <location>
        <position position="70"/>
    </location>
    <ligand>
        <name>(6R)-10-formyltetrahydrofolate</name>
        <dbReference type="ChEBI" id="CHEBI:195366"/>
    </ligand>
</feature>
<accession>A0A089NM31</accession>
<dbReference type="Pfam" id="PF00551">
    <property type="entry name" value="Formyl_trans_N"/>
    <property type="match status" value="1"/>
</dbReference>
<dbReference type="SUPFAM" id="SSF53328">
    <property type="entry name" value="Formyltransferase"/>
    <property type="match status" value="1"/>
</dbReference>
<evidence type="ECO:0000256" key="4">
    <source>
        <dbReference type="HAMAP-Rule" id="MF_01930"/>
    </source>
</evidence>
<feature type="binding site" evidence="4">
    <location>
        <begin position="95"/>
        <end position="98"/>
    </location>
    <ligand>
        <name>(6R)-10-formyltetrahydrofolate</name>
        <dbReference type="ChEBI" id="CHEBI:195366"/>
    </ligand>
</feature>
<feature type="binding site" evidence="4">
    <location>
        <begin position="17"/>
        <end position="19"/>
    </location>
    <ligand>
        <name>N(1)-(5-phospho-beta-D-ribosyl)glycinamide</name>
        <dbReference type="ChEBI" id="CHEBI:143788"/>
    </ligand>
</feature>
<evidence type="ECO:0000256" key="3">
    <source>
        <dbReference type="ARBA" id="ARBA00022755"/>
    </source>
</evidence>
<dbReference type="HAMAP" id="MF_01930">
    <property type="entry name" value="PurN"/>
    <property type="match status" value="1"/>
</dbReference>
<keyword evidence="3 4" id="KW-0658">Purine biosynthesis</keyword>
<evidence type="ECO:0000256" key="2">
    <source>
        <dbReference type="ARBA" id="ARBA00022679"/>
    </source>
</evidence>
<dbReference type="KEGG" id="mor:MOC_0647"/>
<comment type="catalytic activity">
    <reaction evidence="4">
        <text>N(1)-(5-phospho-beta-D-ribosyl)glycinamide + (6R)-10-formyltetrahydrofolate = N(2)-formyl-N(1)-(5-phospho-beta-D-ribosyl)glycinamide + (6S)-5,6,7,8-tetrahydrofolate + H(+)</text>
        <dbReference type="Rhea" id="RHEA:15053"/>
        <dbReference type="ChEBI" id="CHEBI:15378"/>
        <dbReference type="ChEBI" id="CHEBI:57453"/>
        <dbReference type="ChEBI" id="CHEBI:143788"/>
        <dbReference type="ChEBI" id="CHEBI:147286"/>
        <dbReference type="ChEBI" id="CHEBI:195366"/>
        <dbReference type="EC" id="2.1.2.2"/>
    </reaction>
</comment>
<dbReference type="HOGENOM" id="CLU_038395_1_1_5"/>
<dbReference type="CDD" id="cd08645">
    <property type="entry name" value="FMT_core_GART"/>
    <property type="match status" value="1"/>
</dbReference>
<dbReference type="Proteomes" id="UP000029492">
    <property type="component" value="Chromosome"/>
</dbReference>
<comment type="pathway">
    <text evidence="1 4">Purine metabolism; IMP biosynthesis via de novo pathway; N(2)-formyl-N(1)-(5-phospho-D-ribosyl)glycinamide from N(1)-(5-phospho-D-ribosyl)glycinamide (10-formyl THF route): step 1/1.</text>
</comment>
<feature type="binding site" evidence="4">
    <location>
        <position position="112"/>
    </location>
    <ligand>
        <name>(6R)-10-formyltetrahydrofolate</name>
        <dbReference type="ChEBI" id="CHEBI:195366"/>
    </ligand>
</feature>
<reference evidence="6 7" key="1">
    <citation type="journal article" date="2014" name="PLoS ONE">
        <title>Genome Information of Methylobacterium oryzae, a Plant-Probiotic Methylotroph in the Phyllosphere.</title>
        <authorList>
            <person name="Kwak M.J."/>
            <person name="Jeong H."/>
            <person name="Madhaiyan M."/>
            <person name="Lee Y."/>
            <person name="Sa T.M."/>
            <person name="Oh T.K."/>
            <person name="Kim J.F."/>
        </authorList>
    </citation>
    <scope>NUCLEOTIDE SEQUENCE [LARGE SCALE GENOMIC DNA]</scope>
    <source>
        <strain evidence="6 7">CBMB20</strain>
    </source>
</reference>
<organism evidence="6 7">
    <name type="scientific">Methylobacterium oryzae CBMB20</name>
    <dbReference type="NCBI Taxonomy" id="693986"/>
    <lineage>
        <taxon>Bacteria</taxon>
        <taxon>Pseudomonadati</taxon>
        <taxon>Pseudomonadota</taxon>
        <taxon>Alphaproteobacteria</taxon>
        <taxon>Hyphomicrobiales</taxon>
        <taxon>Methylobacteriaceae</taxon>
        <taxon>Methylobacterium</taxon>
    </lineage>
</organism>
<dbReference type="AlphaFoldDB" id="A0A089NM31"/>
<dbReference type="RefSeq" id="WP_043755594.1">
    <property type="nucleotide sequence ID" value="NZ_CP003811.1"/>
</dbReference>
<evidence type="ECO:0000313" key="6">
    <source>
        <dbReference type="EMBL" id="AIQ88402.1"/>
    </source>
</evidence>
<comment type="similarity">
    <text evidence="4">Belongs to the GART family.</text>
</comment>
<protein>
    <recommendedName>
        <fullName evidence="4">Phosphoribosylglycinamide formyltransferase</fullName>
        <ecNumber evidence="4">2.1.2.2</ecNumber>
    </recommendedName>
    <alternativeName>
        <fullName evidence="4">5'-phosphoribosylglycinamide transformylase</fullName>
    </alternativeName>
    <alternativeName>
        <fullName evidence="4">GAR transformylase</fullName>
        <shortName evidence="4">GART</shortName>
    </alternativeName>
</protein>
<proteinExistence type="inferred from homology"/>
<dbReference type="UniPathway" id="UPA00074">
    <property type="reaction ID" value="UER00126"/>
</dbReference>
<comment type="function">
    <text evidence="4">Catalyzes the transfer of a formyl group from 10-formyltetrahydrofolate to 5-phospho-ribosyl-glycinamide (GAR), producing 5-phospho-ribosyl-N-formylglycinamide (FGAR) and tetrahydrofolate.</text>
</comment>
<dbReference type="Gene3D" id="3.40.50.170">
    <property type="entry name" value="Formyl transferase, N-terminal domain"/>
    <property type="match status" value="1"/>
</dbReference>
<keyword evidence="7" id="KW-1185">Reference proteome</keyword>
<dbReference type="GO" id="GO:0005829">
    <property type="term" value="C:cytosol"/>
    <property type="evidence" value="ECO:0007669"/>
    <property type="project" value="TreeGrafter"/>
</dbReference>
<feature type="domain" description="Formyl transferase N-terminal" evidence="5">
    <location>
        <begin position="8"/>
        <end position="187"/>
    </location>
</feature>
<dbReference type="InterPro" id="IPR002376">
    <property type="entry name" value="Formyl_transf_N"/>
</dbReference>
<dbReference type="InterPro" id="IPR004607">
    <property type="entry name" value="GART"/>
</dbReference>
<keyword evidence="2 4" id="KW-0808">Transferase</keyword>
<sequence>MSTARKTRVAILISGRGSNMVALLEAAQDPAFPAEIVLVVSNRPEAAGLARAAEAGIPTQAIDHKAFADRAGFDAALDAALRGAEVDLVCLAGFMRILTTDFVASWAGRMLNIHPSLLPLFKGTHTHRQALDAGVRLHGCTVHFVVPELDAGPIVAQAAIPVRQDDDPDSLADRVIVQERRLYPAVLALVAGGRARLDGDRVVIADEAPDSVLFSL</sequence>
<dbReference type="InterPro" id="IPR036477">
    <property type="entry name" value="Formyl_transf_N_sf"/>
</dbReference>
<evidence type="ECO:0000313" key="7">
    <source>
        <dbReference type="Proteomes" id="UP000029492"/>
    </source>
</evidence>
<evidence type="ECO:0000256" key="1">
    <source>
        <dbReference type="ARBA" id="ARBA00005054"/>
    </source>
</evidence>
<feature type="active site" description="Proton donor" evidence="4">
    <location>
        <position position="114"/>
    </location>
</feature>
<dbReference type="GO" id="GO:0006189">
    <property type="term" value="P:'de novo' IMP biosynthetic process"/>
    <property type="evidence" value="ECO:0007669"/>
    <property type="project" value="UniProtKB-UniRule"/>
</dbReference>
<dbReference type="STRING" id="693986.MOC_0647"/>
<feature type="site" description="Raises pKa of active site His" evidence="4">
    <location>
        <position position="150"/>
    </location>
</feature>
<evidence type="ECO:0000259" key="5">
    <source>
        <dbReference type="Pfam" id="PF00551"/>
    </source>
</evidence>
<dbReference type="EC" id="2.1.2.2" evidence="4"/>
<dbReference type="EMBL" id="CP003811">
    <property type="protein sequence ID" value="AIQ88402.1"/>
    <property type="molecule type" value="Genomic_DNA"/>
</dbReference>
<dbReference type="eggNOG" id="COG0299">
    <property type="taxonomic scope" value="Bacteria"/>
</dbReference>
<dbReference type="PANTHER" id="PTHR43369">
    <property type="entry name" value="PHOSPHORIBOSYLGLYCINAMIDE FORMYLTRANSFERASE"/>
    <property type="match status" value="1"/>
</dbReference>